<dbReference type="HOGENOM" id="CLU_3134867_0_0_9"/>
<dbReference type="Proteomes" id="UP000004416">
    <property type="component" value="Unassembled WGS sequence"/>
</dbReference>
<gene>
    <name evidence="1" type="ORF">HMPREF0322_01238</name>
</gene>
<dbReference type="EMBL" id="AFZX01000032">
    <property type="protein sequence ID" value="EHL07843.1"/>
    <property type="molecule type" value="Genomic_DNA"/>
</dbReference>
<accession>G9XJV7</accession>
<name>G9XJV7_DESHA</name>
<evidence type="ECO:0000313" key="1">
    <source>
        <dbReference type="EMBL" id="EHL07843.1"/>
    </source>
</evidence>
<protein>
    <submittedName>
        <fullName evidence="1">Uncharacterized protein</fullName>
    </submittedName>
</protein>
<organism evidence="1 2">
    <name type="scientific">Desulfitobacterium hafniense DP7</name>
    <dbReference type="NCBI Taxonomy" id="537010"/>
    <lineage>
        <taxon>Bacteria</taxon>
        <taxon>Bacillati</taxon>
        <taxon>Bacillota</taxon>
        <taxon>Clostridia</taxon>
        <taxon>Eubacteriales</taxon>
        <taxon>Desulfitobacteriaceae</taxon>
        <taxon>Desulfitobacterium</taxon>
    </lineage>
</organism>
<dbReference type="PATRIC" id="fig|537010.4.peg.1143"/>
<sequence length="49" mass="5362">MKGRRTEIKGAFREVIRCTNFGEKVLSRANGRFFWGNGEAGELGGSTVA</sequence>
<dbReference type="AlphaFoldDB" id="G9XJV7"/>
<dbReference type="RefSeq" id="WP_005810072.1">
    <property type="nucleotide sequence ID" value="NZ_JH414456.1"/>
</dbReference>
<comment type="caution">
    <text evidence="1">The sequence shown here is derived from an EMBL/GenBank/DDBJ whole genome shotgun (WGS) entry which is preliminary data.</text>
</comment>
<reference evidence="1 2" key="1">
    <citation type="submission" date="2011-08" db="EMBL/GenBank/DDBJ databases">
        <authorList>
            <person name="Weinstock G."/>
            <person name="Sodergren E."/>
            <person name="Clifton S."/>
            <person name="Fulton L."/>
            <person name="Fulton B."/>
            <person name="Courtney L."/>
            <person name="Fronick C."/>
            <person name="Harrison M."/>
            <person name="Strong C."/>
            <person name="Farmer C."/>
            <person name="Delahaunty K."/>
            <person name="Markovic C."/>
            <person name="Hall O."/>
            <person name="Minx P."/>
            <person name="Tomlinson C."/>
            <person name="Mitreva M."/>
            <person name="Hou S."/>
            <person name="Chen J."/>
            <person name="Wollam A."/>
            <person name="Pepin K.H."/>
            <person name="Johnson M."/>
            <person name="Bhonagiri V."/>
            <person name="Zhang X."/>
            <person name="Suruliraj S."/>
            <person name="Warren W."/>
            <person name="Chinwalla A."/>
            <person name="Mardis E.R."/>
            <person name="Wilson R.K."/>
        </authorList>
    </citation>
    <scope>NUCLEOTIDE SEQUENCE [LARGE SCALE GENOMIC DNA]</scope>
    <source>
        <strain evidence="1 2">DP7</strain>
    </source>
</reference>
<proteinExistence type="predicted"/>
<evidence type="ECO:0000313" key="2">
    <source>
        <dbReference type="Proteomes" id="UP000004416"/>
    </source>
</evidence>